<keyword evidence="2" id="KW-1185">Reference proteome</keyword>
<evidence type="ECO:0000313" key="2">
    <source>
        <dbReference type="Proteomes" id="UP000746471"/>
    </source>
</evidence>
<sequence length="340" mass="39020">MKKADITKTIIELTVDKVLADMATESERPIRNLVDLGKSFSKGQFQKKFFEMAQNILENEESPYYVYVKNSVDKVNHETLKTFGINLGYNAYTYGVNQIRENEKKYCFIIPWTLIFSMENPSKVSENDVEMMISQGVKLGIYTYFIFCTTNQIKQVAHLLEAFEDCVFVIFLEGASIKTGELEVLYTYHNFMISIASESRACIKIMAFLRKRGFLYAMHAFYNDCKAEEIITGKWLKSPLRTATTFAFLISESTCSLKTKNEVRNYVINGREKQHYPLFLIDITSDISYINEVISEDSHFIGFNSEGQLYTAAGVIAGKNNNLRTGTLQEILKQNRSIKE</sequence>
<dbReference type="Proteomes" id="UP000746471">
    <property type="component" value="Unassembled WGS sequence"/>
</dbReference>
<name>A0ABS5PU16_9FIRM</name>
<reference evidence="1 2" key="1">
    <citation type="submission" date="2021-05" db="EMBL/GenBank/DDBJ databases">
        <title>Fusibacter ferrireducens sp. nov., an anaerobic, sulfur- and Fe-reducing bacterium isolated from the mangrove sediment.</title>
        <authorList>
            <person name="Qiu D."/>
        </authorList>
    </citation>
    <scope>NUCLEOTIDE SEQUENCE [LARGE SCALE GENOMIC DNA]</scope>
    <source>
        <strain evidence="1 2">DSM 12116</strain>
    </source>
</reference>
<dbReference type="RefSeq" id="WP_213238512.1">
    <property type="nucleotide sequence ID" value="NZ_JAHBCL010000051.1"/>
</dbReference>
<accession>A0ABS5PU16</accession>
<dbReference type="EMBL" id="JAHBCL010000051">
    <property type="protein sequence ID" value="MBS7528655.1"/>
    <property type="molecule type" value="Genomic_DNA"/>
</dbReference>
<protein>
    <submittedName>
        <fullName evidence="1">Uncharacterized protein</fullName>
    </submittedName>
</protein>
<gene>
    <name evidence="1" type="ORF">KHM83_18460</name>
</gene>
<organism evidence="1 2">
    <name type="scientific">Fusibacter paucivorans</name>
    <dbReference type="NCBI Taxonomy" id="76009"/>
    <lineage>
        <taxon>Bacteria</taxon>
        <taxon>Bacillati</taxon>
        <taxon>Bacillota</taxon>
        <taxon>Clostridia</taxon>
        <taxon>Eubacteriales</taxon>
        <taxon>Eubacteriales Family XII. Incertae Sedis</taxon>
        <taxon>Fusibacter</taxon>
    </lineage>
</organism>
<proteinExistence type="predicted"/>
<comment type="caution">
    <text evidence="1">The sequence shown here is derived from an EMBL/GenBank/DDBJ whole genome shotgun (WGS) entry which is preliminary data.</text>
</comment>
<evidence type="ECO:0000313" key="1">
    <source>
        <dbReference type="EMBL" id="MBS7528655.1"/>
    </source>
</evidence>